<keyword evidence="1 6" id="KW-0808">Transferase</keyword>
<dbReference type="OrthoDB" id="9797605at2"/>
<accession>A0A4U8YX50</accession>
<proteinExistence type="predicted"/>
<sequence>MIRQFLQTGAGGRAGPRADAISEAVRHMQKHLRNVLRRLAPDALLDLGLAGAIDNLVAFWKARRPEVRFNVEVTENQVDAPLDSIAFRVIQESLSNAIRHGDPSTVDVSVAMAESHILITVEDDGSGFPDDRSTNGFGLAGMRERVRAVGGAVSVRNRPGGRGGDRGGGASAAVEGARH</sequence>
<name>A0A4U8YX50_METTU</name>
<evidence type="ECO:0000313" key="6">
    <source>
        <dbReference type="EMBL" id="VFU08524.1"/>
    </source>
</evidence>
<dbReference type="KEGG" id="mtun:MTUNDRAET4_1631"/>
<dbReference type="Gene3D" id="3.30.565.10">
    <property type="entry name" value="Histidine kinase-like ATPase, C-terminal domain"/>
    <property type="match status" value="1"/>
</dbReference>
<dbReference type="InterPro" id="IPR003594">
    <property type="entry name" value="HATPase_dom"/>
</dbReference>
<dbReference type="GO" id="GO:0000160">
    <property type="term" value="P:phosphorelay signal transduction system"/>
    <property type="evidence" value="ECO:0007669"/>
    <property type="project" value="UniProtKB-KW"/>
</dbReference>
<dbReference type="PANTHER" id="PTHR24421">
    <property type="entry name" value="NITRATE/NITRITE SENSOR PROTEIN NARX-RELATED"/>
    <property type="match status" value="1"/>
</dbReference>
<organism evidence="6 7">
    <name type="scientific">Methylocella tundrae</name>
    <dbReference type="NCBI Taxonomy" id="227605"/>
    <lineage>
        <taxon>Bacteria</taxon>
        <taxon>Pseudomonadati</taxon>
        <taxon>Pseudomonadota</taxon>
        <taxon>Alphaproteobacteria</taxon>
        <taxon>Hyphomicrobiales</taxon>
        <taxon>Beijerinckiaceae</taxon>
        <taxon>Methylocella</taxon>
    </lineage>
</organism>
<protein>
    <submittedName>
        <fullName evidence="6">Histidine kinase</fullName>
        <ecNumber evidence="6">2.7.13.3</ecNumber>
    </submittedName>
</protein>
<dbReference type="InterPro" id="IPR036890">
    <property type="entry name" value="HATPase_C_sf"/>
</dbReference>
<evidence type="ECO:0000256" key="3">
    <source>
        <dbReference type="ARBA" id="ARBA00023012"/>
    </source>
</evidence>
<dbReference type="CDD" id="cd16917">
    <property type="entry name" value="HATPase_UhpB-NarQ-NarX-like"/>
    <property type="match status" value="1"/>
</dbReference>
<dbReference type="PANTHER" id="PTHR24421:SF58">
    <property type="entry name" value="SIGNAL TRANSDUCTION HISTIDINE-PROTEIN KINASE_PHOSPHATASE UHPB"/>
    <property type="match status" value="1"/>
</dbReference>
<dbReference type="AlphaFoldDB" id="A0A4U8YX50"/>
<dbReference type="RefSeq" id="WP_134488521.1">
    <property type="nucleotide sequence ID" value="NZ_LR536450.1"/>
</dbReference>
<dbReference type="InterPro" id="IPR005467">
    <property type="entry name" value="His_kinase_dom"/>
</dbReference>
<keyword evidence="3" id="KW-0902">Two-component regulatory system</keyword>
<dbReference type="InterPro" id="IPR050482">
    <property type="entry name" value="Sensor_HK_TwoCompSys"/>
</dbReference>
<reference evidence="6 7" key="1">
    <citation type="submission" date="2019-03" db="EMBL/GenBank/DDBJ databases">
        <authorList>
            <person name="Kox A.R. M."/>
        </authorList>
    </citation>
    <scope>NUCLEOTIDE SEQUENCE [LARGE SCALE GENOMIC DNA]</scope>
    <source>
        <strain evidence="6">MTUNDRAET4 annotated genome</strain>
    </source>
</reference>
<dbReference type="Proteomes" id="UP000294360">
    <property type="component" value="Chromosome"/>
</dbReference>
<dbReference type="EC" id="2.7.13.3" evidence="6"/>
<evidence type="ECO:0000256" key="4">
    <source>
        <dbReference type="SAM" id="MobiDB-lite"/>
    </source>
</evidence>
<evidence type="ECO:0000313" key="7">
    <source>
        <dbReference type="Proteomes" id="UP000294360"/>
    </source>
</evidence>
<feature type="compositionally biased region" description="Gly residues" evidence="4">
    <location>
        <begin position="160"/>
        <end position="170"/>
    </location>
</feature>
<gene>
    <name evidence="6" type="ORF">MTUNDRAET4_1631</name>
</gene>
<evidence type="ECO:0000259" key="5">
    <source>
        <dbReference type="PROSITE" id="PS50109"/>
    </source>
</evidence>
<evidence type="ECO:0000256" key="1">
    <source>
        <dbReference type="ARBA" id="ARBA00022679"/>
    </source>
</evidence>
<dbReference type="SUPFAM" id="SSF55874">
    <property type="entry name" value="ATPase domain of HSP90 chaperone/DNA topoisomerase II/histidine kinase"/>
    <property type="match status" value="1"/>
</dbReference>
<dbReference type="EMBL" id="LR536450">
    <property type="protein sequence ID" value="VFU08524.1"/>
    <property type="molecule type" value="Genomic_DNA"/>
</dbReference>
<dbReference type="PROSITE" id="PS50109">
    <property type="entry name" value="HIS_KIN"/>
    <property type="match status" value="1"/>
</dbReference>
<keyword evidence="2 6" id="KW-0418">Kinase</keyword>
<feature type="domain" description="Histidine kinase" evidence="5">
    <location>
        <begin position="88"/>
        <end position="163"/>
    </location>
</feature>
<dbReference type="SMART" id="SM00387">
    <property type="entry name" value="HATPase_c"/>
    <property type="match status" value="1"/>
</dbReference>
<dbReference type="GO" id="GO:0004673">
    <property type="term" value="F:protein histidine kinase activity"/>
    <property type="evidence" value="ECO:0007669"/>
    <property type="project" value="UniProtKB-EC"/>
</dbReference>
<evidence type="ECO:0000256" key="2">
    <source>
        <dbReference type="ARBA" id="ARBA00022777"/>
    </source>
</evidence>
<feature type="region of interest" description="Disordered" evidence="4">
    <location>
        <begin position="153"/>
        <end position="179"/>
    </location>
</feature>
<dbReference type="Pfam" id="PF02518">
    <property type="entry name" value="HATPase_c"/>
    <property type="match status" value="1"/>
</dbReference>